<dbReference type="Proteomes" id="UP000238479">
    <property type="component" value="Chromosome 7"/>
</dbReference>
<accession>A0A2P6PB39</accession>
<proteinExistence type="predicted"/>
<name>A0A2P6PB39_ROSCH</name>
<evidence type="ECO:0000313" key="2">
    <source>
        <dbReference type="Proteomes" id="UP000238479"/>
    </source>
</evidence>
<dbReference type="GO" id="GO:0010305">
    <property type="term" value="P:leaf vascular tissue pattern formation"/>
    <property type="evidence" value="ECO:0007669"/>
    <property type="project" value="TreeGrafter"/>
</dbReference>
<dbReference type="PANTHER" id="PTHR32387:SF0">
    <property type="entry name" value="PROTEIN NO VEIN"/>
    <property type="match status" value="1"/>
</dbReference>
<dbReference type="GO" id="GO:0048364">
    <property type="term" value="P:root development"/>
    <property type="evidence" value="ECO:0007669"/>
    <property type="project" value="TreeGrafter"/>
</dbReference>
<dbReference type="OMA" id="NERNECS"/>
<dbReference type="GO" id="GO:0009793">
    <property type="term" value="P:embryo development ending in seed dormancy"/>
    <property type="evidence" value="ECO:0007669"/>
    <property type="project" value="TreeGrafter"/>
</dbReference>
<reference evidence="1 2" key="1">
    <citation type="journal article" date="2018" name="Nat. Genet.">
        <title>The Rosa genome provides new insights in the design of modern roses.</title>
        <authorList>
            <person name="Bendahmane M."/>
        </authorList>
    </citation>
    <scope>NUCLEOTIDE SEQUENCE [LARGE SCALE GENOMIC DNA]</scope>
    <source>
        <strain evidence="2">cv. Old Blush</strain>
    </source>
</reference>
<sequence>MILHLLLLQIVLLTLTIFYFFCASLAQMSKFYSLIWNEMASSKKTTAEEFCLEPFVFVPYESSFRHEDVVSGTFLSLEEVYWDDSTFFVDQIKEIHHQCNSTVGNHGGPINRILSNFYPALHEFFVDICGVFQVFRKWADGLQSGMSAEDIVYLKDSLTRMECTVLPTVQDKWVSLHPSYGLLCWCDDKKLKKQFMHMDGLDFLYSGGLSNDDEETLSAKMSVLMRNLGIPALSKVVTREAMFNGPTESSFKAALLDWALPYAQRFLHSLHPDKYSQLKQSGFDILNRLRVVEVKKLSYRNVIKIAGSESKKQIECSCVLQV</sequence>
<dbReference type="Gramene" id="PRQ19140">
    <property type="protein sequence ID" value="PRQ19140"/>
    <property type="gene ID" value="RchiOBHm_Chr7g0213881"/>
</dbReference>
<dbReference type="InterPro" id="IPR052957">
    <property type="entry name" value="Auxin_embryo_med"/>
</dbReference>
<comment type="caution">
    <text evidence="1">The sequence shown here is derived from an EMBL/GenBank/DDBJ whole genome shotgun (WGS) entry which is preliminary data.</text>
</comment>
<evidence type="ECO:0000313" key="1">
    <source>
        <dbReference type="EMBL" id="PRQ19140.1"/>
    </source>
</evidence>
<dbReference type="GO" id="GO:0005634">
    <property type="term" value="C:nucleus"/>
    <property type="evidence" value="ECO:0007669"/>
    <property type="project" value="TreeGrafter"/>
</dbReference>
<dbReference type="EMBL" id="PDCK01000045">
    <property type="protein sequence ID" value="PRQ19140.1"/>
    <property type="molecule type" value="Genomic_DNA"/>
</dbReference>
<dbReference type="AlphaFoldDB" id="A0A2P6PB39"/>
<keyword evidence="2" id="KW-1185">Reference proteome</keyword>
<dbReference type="STRING" id="74649.A0A2P6PB39"/>
<dbReference type="PANTHER" id="PTHR32387">
    <property type="entry name" value="WU:FJ29H11"/>
    <property type="match status" value="1"/>
</dbReference>
<organism evidence="1 2">
    <name type="scientific">Rosa chinensis</name>
    <name type="common">China rose</name>
    <dbReference type="NCBI Taxonomy" id="74649"/>
    <lineage>
        <taxon>Eukaryota</taxon>
        <taxon>Viridiplantae</taxon>
        <taxon>Streptophyta</taxon>
        <taxon>Embryophyta</taxon>
        <taxon>Tracheophyta</taxon>
        <taxon>Spermatophyta</taxon>
        <taxon>Magnoliopsida</taxon>
        <taxon>eudicotyledons</taxon>
        <taxon>Gunneridae</taxon>
        <taxon>Pentapetalae</taxon>
        <taxon>rosids</taxon>
        <taxon>fabids</taxon>
        <taxon>Rosales</taxon>
        <taxon>Rosaceae</taxon>
        <taxon>Rosoideae</taxon>
        <taxon>Rosoideae incertae sedis</taxon>
        <taxon>Rosa</taxon>
    </lineage>
</organism>
<gene>
    <name evidence="1" type="ORF">RchiOBHm_Chr7g0213881</name>
</gene>
<protein>
    <submittedName>
        <fullName evidence="1">Uncharacterized protein</fullName>
    </submittedName>
</protein>